<protein>
    <submittedName>
        <fullName evidence="1">VWA domain-containing protein</fullName>
    </submittedName>
</protein>
<keyword evidence="2" id="KW-1185">Reference proteome</keyword>
<dbReference type="RefSeq" id="WP_367408408.1">
    <property type="nucleotide sequence ID" value="NZ_JARNBH010000042.1"/>
</dbReference>
<organism evidence="1 2">
    <name type="scientific">Peribacillus castrilensis</name>
    <dbReference type="NCBI Taxonomy" id="2897690"/>
    <lineage>
        <taxon>Bacteria</taxon>
        <taxon>Bacillati</taxon>
        <taxon>Bacillota</taxon>
        <taxon>Bacilli</taxon>
        <taxon>Bacillales</taxon>
        <taxon>Bacillaceae</taxon>
        <taxon>Peribacillus</taxon>
    </lineage>
</organism>
<dbReference type="Gene3D" id="3.40.50.410">
    <property type="entry name" value="von Willebrand factor, type A domain"/>
    <property type="match status" value="1"/>
</dbReference>
<evidence type="ECO:0000313" key="2">
    <source>
        <dbReference type="Proteomes" id="UP001307168"/>
    </source>
</evidence>
<reference evidence="1 2" key="1">
    <citation type="submission" date="2023-03" db="EMBL/GenBank/DDBJ databases">
        <title>Bacillus Genome Sequencing.</title>
        <authorList>
            <person name="Dunlap C."/>
        </authorList>
    </citation>
    <scope>NUCLEOTIDE SEQUENCE [LARGE SCALE GENOMIC DNA]</scope>
    <source>
        <strain evidence="1 2">B-41290</strain>
    </source>
</reference>
<accession>A0AAW9NLY5</accession>
<dbReference type="EMBL" id="JARNBH010000042">
    <property type="protein sequence ID" value="MEC0276867.1"/>
    <property type="molecule type" value="Genomic_DNA"/>
</dbReference>
<gene>
    <name evidence="1" type="ORF">P4706_28155</name>
</gene>
<sequence>MSFQIGYVGGGMLDKIRSVARLESGRLDAPYMPRYKQPYIKGGNVLLPDADTTVVEKVRFDVDCELIAVAVDTKKDEVLDSWEVFIGSENENLFEMVPFKKYAEGLYVMVAHRIPKETDIKFVFHNTSAKKKHVQYRFQFLMDGPAKLLPSEPEQPPVVEINHVVNPFCYEFIQDGKTIKVTGKVQDDVGVKNYSIYVNGNKEFRKDFHPPEKLDNFTYPIPVDIPPIPKPLVDVVFGFDTSASMGDDIANVKANLATFIKELTDKRIDLYLGAHNSNHNNPVRQPLVSSDVFNLNSINLDSGGWEGLAWKQFIDPEKGGAAFFPEFREGSKRFFIYLTDTYIKIGYTPEVAETFLAQGASVSVIHRSIHHDYDELVKATNGVNADLENPSFSDELNKITKKIIDDVVDDTQQEITFKVTATDELGLVGEKEITINMKYCEVEGL</sequence>
<dbReference type="Proteomes" id="UP001307168">
    <property type="component" value="Unassembled WGS sequence"/>
</dbReference>
<name>A0AAW9NLY5_9BACI</name>
<comment type="caution">
    <text evidence="1">The sequence shown here is derived from an EMBL/GenBank/DDBJ whole genome shotgun (WGS) entry which is preliminary data.</text>
</comment>
<evidence type="ECO:0000313" key="1">
    <source>
        <dbReference type="EMBL" id="MEC0276867.1"/>
    </source>
</evidence>
<dbReference type="SUPFAM" id="SSF53300">
    <property type="entry name" value="vWA-like"/>
    <property type="match status" value="1"/>
</dbReference>
<proteinExistence type="predicted"/>
<dbReference type="AlphaFoldDB" id="A0AAW9NLY5"/>
<dbReference type="InterPro" id="IPR036465">
    <property type="entry name" value="vWFA_dom_sf"/>
</dbReference>